<evidence type="ECO:0000313" key="4">
    <source>
        <dbReference type="Proteomes" id="UP000002586"/>
    </source>
</evidence>
<reference evidence="2 4" key="3">
    <citation type="journal article" date="2012" name="Int. J. Syst. Evol. Microbiol.">
        <title>Magnetococcus marinus gen. nov., sp. nov., a marine, magnetotactic bacterium that represents a novel lineage (Magnetococcaceae fam. nov.; Magnetococcales ord. nov.) at the base of the Alphaproteobacteria.</title>
        <authorList>
            <person name="Bazylinski D.A."/>
            <person name="Williams T.J."/>
            <person name="Lefevre C.T."/>
            <person name="Berg R.J."/>
            <person name="Zhang C.L."/>
            <person name="Bowser S.S."/>
            <person name="Dean A.J."/>
            <person name="Beveridge T.J."/>
        </authorList>
    </citation>
    <scope>NUCLEOTIDE SEQUENCE [LARGE SCALE GENOMIC DNA]</scope>
    <source>
        <strain evidence="4">ATCC BAA-1437 / JCM 17883 / MC-1</strain>
        <strain evidence="2">MC-1</strain>
    </source>
</reference>
<keyword evidence="4" id="KW-1185">Reference proteome</keyword>
<evidence type="ECO:0000313" key="2">
    <source>
        <dbReference type="EMBL" id="ABK43818.1"/>
    </source>
</evidence>
<dbReference type="SUPFAM" id="SSF88659">
    <property type="entry name" value="Sigma3 and sigma4 domains of RNA polymerase sigma factors"/>
    <property type="match status" value="1"/>
</dbReference>
<reference evidence="2" key="1">
    <citation type="submission" date="2006-09" db="EMBL/GenBank/DDBJ databases">
        <title>Complete sequence of Magnetococcus sp. MC-1.</title>
        <authorList>
            <consortium name="US DOE Joint Genome Institute"/>
            <person name="Copeland A."/>
            <person name="Lucas S."/>
            <person name="Lapidus A."/>
            <person name="Barry K."/>
            <person name="Detter J.C."/>
            <person name="Glavina del Rio T."/>
            <person name="Hammon N."/>
            <person name="Israni S."/>
            <person name="Dalin E."/>
            <person name="Tice H."/>
            <person name="Pitluck S."/>
            <person name="Kiss H."/>
            <person name="Goodwin L.A."/>
            <person name="Brettin T."/>
            <person name="Bruce D."/>
            <person name="Han C."/>
            <person name="Tapia R."/>
            <person name="Gilna P."/>
            <person name="Schmutz J."/>
            <person name="Larimer F."/>
            <person name="Land M."/>
            <person name="Hauser L."/>
            <person name="Kyrpides N."/>
            <person name="Mikhailova N."/>
            <person name="Richardson P."/>
        </authorList>
    </citation>
    <scope>NUCLEOTIDE SEQUENCE [LARGE SCALE GENOMIC DNA]</scope>
    <source>
        <strain evidence="2">MC-1</strain>
    </source>
</reference>
<accession>A0L775</accession>
<evidence type="ECO:0000313" key="3">
    <source>
        <dbReference type="EMBL" id="ABK44568.1"/>
    </source>
</evidence>
<sequence>MREQKWDAPAVAKRLEEAASTMKRLPEDGVRPRGHSSSWPPFLREYWESYGMQNVRVRLGPPTPDAIDRMDEALSWLHTLEPDQAKLVWLRAEKVPWKFIMAQLGVCRETARQRYLIAMATLSAKLNQQKNA</sequence>
<dbReference type="Gene3D" id="1.10.10.10">
    <property type="entry name" value="Winged helix-like DNA-binding domain superfamily/Winged helix DNA-binding domain"/>
    <property type="match status" value="1"/>
</dbReference>
<organism evidence="2 4">
    <name type="scientific">Magnetococcus marinus (strain ATCC BAA-1437 / JCM 17883 / MC-1)</name>
    <dbReference type="NCBI Taxonomy" id="156889"/>
    <lineage>
        <taxon>Bacteria</taxon>
        <taxon>Pseudomonadati</taxon>
        <taxon>Pseudomonadota</taxon>
        <taxon>Magnetococcia</taxon>
        <taxon>Magnetococcales</taxon>
        <taxon>Magnetococcaceae</taxon>
        <taxon>Magnetococcus</taxon>
    </lineage>
</organism>
<dbReference type="KEGG" id="mgm:Mmc1_1307"/>
<dbReference type="EMBL" id="CP000471">
    <property type="protein sequence ID" value="ABK44568.1"/>
    <property type="molecule type" value="Genomic_DNA"/>
</dbReference>
<dbReference type="STRING" id="156889.Mmc1_1307"/>
<name>A0L775_MAGMM</name>
<dbReference type="KEGG" id="mgm:Mmc1_2067"/>
<gene>
    <name evidence="2" type="ordered locus">Mmc1_1307</name>
    <name evidence="3" type="ordered locus">Mmc1_2067</name>
</gene>
<feature type="domain" description="DUF6362" evidence="1">
    <location>
        <begin position="23"/>
        <end position="121"/>
    </location>
</feature>
<dbReference type="RefSeq" id="WP_011712973.1">
    <property type="nucleotide sequence ID" value="NC_008576.1"/>
</dbReference>
<reference evidence="4" key="2">
    <citation type="journal article" date="2009" name="Appl. Environ. Microbiol.">
        <title>Complete genome sequence of the chemolithoautotrophic marine magnetotactic coccus strain MC-1.</title>
        <authorList>
            <person name="Schubbe S."/>
            <person name="Williams T.J."/>
            <person name="Xie G."/>
            <person name="Kiss H.E."/>
            <person name="Brettin T.S."/>
            <person name="Martinez D."/>
            <person name="Ross C.A."/>
            <person name="Schuler D."/>
            <person name="Cox B.L."/>
            <person name="Nealson K.H."/>
            <person name="Bazylinski D.A."/>
        </authorList>
    </citation>
    <scope>NUCLEOTIDE SEQUENCE [LARGE SCALE GENOMIC DNA]</scope>
    <source>
        <strain evidence="4">ATCC BAA-1437 / JCM 17883 / MC-1</strain>
    </source>
</reference>
<dbReference type="Proteomes" id="UP000002586">
    <property type="component" value="Chromosome"/>
</dbReference>
<dbReference type="Pfam" id="PF19889">
    <property type="entry name" value="DUF6362"/>
    <property type="match status" value="1"/>
</dbReference>
<evidence type="ECO:0000259" key="1">
    <source>
        <dbReference type="Pfam" id="PF19889"/>
    </source>
</evidence>
<dbReference type="HOGENOM" id="CLU_132099_0_0_5"/>
<dbReference type="InterPro" id="IPR045942">
    <property type="entry name" value="DUF6362"/>
</dbReference>
<dbReference type="InterPro" id="IPR036388">
    <property type="entry name" value="WH-like_DNA-bd_sf"/>
</dbReference>
<dbReference type="InterPro" id="IPR013324">
    <property type="entry name" value="RNA_pol_sigma_r3/r4-like"/>
</dbReference>
<dbReference type="AlphaFoldDB" id="A0L775"/>
<dbReference type="OrthoDB" id="7360866at2"/>
<proteinExistence type="predicted"/>
<dbReference type="eggNOG" id="ENOG50334KW">
    <property type="taxonomic scope" value="Bacteria"/>
</dbReference>
<protein>
    <recommendedName>
        <fullName evidence="1">DUF6362 domain-containing protein</fullName>
    </recommendedName>
</protein>
<dbReference type="EMBL" id="CP000471">
    <property type="protein sequence ID" value="ABK43818.1"/>
    <property type="molecule type" value="Genomic_DNA"/>
</dbReference>